<evidence type="ECO:0000256" key="5">
    <source>
        <dbReference type="ARBA" id="ARBA00022989"/>
    </source>
</evidence>
<dbReference type="EMBL" id="JFHC01000002">
    <property type="protein sequence ID" value="KDR44594.1"/>
    <property type="molecule type" value="Genomic_DNA"/>
</dbReference>
<evidence type="ECO:0000313" key="12">
    <source>
        <dbReference type="Proteomes" id="UP000027466"/>
    </source>
</evidence>
<feature type="transmembrane region" description="Helical" evidence="7">
    <location>
        <begin position="222"/>
        <end position="241"/>
    </location>
</feature>
<sequence>MPDLYLTAPDNEHFESLADLSARALANASPGELVTLLLVVVASGALAVFLLRRLRAKIPDTRRWRPLWSICVCFVPACCCLLMLLAAYLTARPWIDTELLVVMALASVLQLLIQIPALVLELVFRPVPVLRLLLRCLSWLVCLCVMFAVLQPERDLEHVLDAARAIRLTAGPVRVNLLSLAAGAATAIVVMIVAHGTIKWLGRRLERSTRLSPNLALAMRRIIDIAVWTVATVAVLAQAGVDVKAMAAFAGALGIGVGLGLQRLAASYISGLIVLFEQSVRIGDTIAAGGVKGRVTHMTVRYTTITTGDGIEALVPNDTLTVNTVINQSWTDNTLRLSNSIHIDIESDTAAAKEAILTILSAQARVLQMPPPAVYIADIADGRIRLEAQYWIADPSNGQLNLTSDINEAILGAFRVRDIRAARWLALREPSRA</sequence>
<evidence type="ECO:0000259" key="9">
    <source>
        <dbReference type="Pfam" id="PF21082"/>
    </source>
</evidence>
<name>A0A069PXL7_9BURK</name>
<feature type="transmembrane region" description="Helical" evidence="7">
    <location>
        <begin position="66"/>
        <end position="88"/>
    </location>
</feature>
<dbReference type="Pfam" id="PF21082">
    <property type="entry name" value="MS_channel_3rd"/>
    <property type="match status" value="1"/>
</dbReference>
<feature type="transmembrane region" description="Helical" evidence="7">
    <location>
        <begin position="132"/>
        <end position="150"/>
    </location>
</feature>
<dbReference type="InterPro" id="IPR011014">
    <property type="entry name" value="MscS_channel_TM-2"/>
</dbReference>
<proteinExistence type="inferred from homology"/>
<feature type="domain" description="Mechanosensitive ion channel MscS C-terminal" evidence="9">
    <location>
        <begin position="340"/>
        <end position="420"/>
    </location>
</feature>
<dbReference type="InterPro" id="IPR049278">
    <property type="entry name" value="MS_channel_C"/>
</dbReference>
<feature type="transmembrane region" description="Helical" evidence="7">
    <location>
        <begin position="33"/>
        <end position="54"/>
    </location>
</feature>
<feature type="transmembrane region" description="Helical" evidence="7">
    <location>
        <begin position="177"/>
        <end position="201"/>
    </location>
</feature>
<feature type="transmembrane region" description="Helical" evidence="7">
    <location>
        <begin position="100"/>
        <end position="120"/>
    </location>
</feature>
<dbReference type="Pfam" id="PF21088">
    <property type="entry name" value="MS_channel_1st"/>
    <property type="match status" value="1"/>
</dbReference>
<feature type="domain" description="Mechanosensitive ion channel MscS" evidence="8">
    <location>
        <begin position="265"/>
        <end position="329"/>
    </location>
</feature>
<dbReference type="SUPFAM" id="SSF82861">
    <property type="entry name" value="Mechanosensitive channel protein MscS (YggB), transmembrane region"/>
    <property type="match status" value="1"/>
</dbReference>
<protein>
    <recommendedName>
        <fullName evidence="13">Mechanosensitive ion channel protein MscS</fullName>
    </recommendedName>
</protein>
<dbReference type="Proteomes" id="UP000027466">
    <property type="component" value="Unassembled WGS sequence"/>
</dbReference>
<evidence type="ECO:0000256" key="2">
    <source>
        <dbReference type="ARBA" id="ARBA00008017"/>
    </source>
</evidence>
<dbReference type="RefSeq" id="WP_035926068.1">
    <property type="nucleotide sequence ID" value="NZ_CADFFX010000008.1"/>
</dbReference>
<dbReference type="InterPro" id="IPR006685">
    <property type="entry name" value="MscS_channel_2nd"/>
</dbReference>
<keyword evidence="12" id="KW-1185">Reference proteome</keyword>
<dbReference type="InterPro" id="IPR010920">
    <property type="entry name" value="LSM_dom_sf"/>
</dbReference>
<evidence type="ECO:0000256" key="3">
    <source>
        <dbReference type="ARBA" id="ARBA00022475"/>
    </source>
</evidence>
<evidence type="ECO:0000256" key="4">
    <source>
        <dbReference type="ARBA" id="ARBA00022692"/>
    </source>
</evidence>
<evidence type="ECO:0000256" key="6">
    <source>
        <dbReference type="ARBA" id="ARBA00023136"/>
    </source>
</evidence>
<dbReference type="Gene3D" id="2.30.30.60">
    <property type="match status" value="1"/>
</dbReference>
<dbReference type="InterPro" id="IPR052702">
    <property type="entry name" value="MscS-like_channel"/>
</dbReference>
<keyword evidence="3" id="KW-1003">Cell membrane</keyword>
<dbReference type="InterPro" id="IPR049142">
    <property type="entry name" value="MS_channel_1st"/>
</dbReference>
<dbReference type="InterPro" id="IPR011066">
    <property type="entry name" value="MscS_channel_C_sf"/>
</dbReference>
<keyword evidence="6 7" id="KW-0472">Membrane</keyword>
<dbReference type="PANTHER" id="PTHR30347:SF1">
    <property type="entry name" value="MECHANOSENSITIVE CHANNEL MSCK"/>
    <property type="match status" value="1"/>
</dbReference>
<dbReference type="InterPro" id="IPR023408">
    <property type="entry name" value="MscS_beta-dom_sf"/>
</dbReference>
<dbReference type="SUPFAM" id="SSF82689">
    <property type="entry name" value="Mechanosensitive channel protein MscS (YggB), C-terminal domain"/>
    <property type="match status" value="1"/>
</dbReference>
<evidence type="ECO:0000259" key="8">
    <source>
        <dbReference type="Pfam" id="PF00924"/>
    </source>
</evidence>
<evidence type="ECO:0000259" key="10">
    <source>
        <dbReference type="Pfam" id="PF21088"/>
    </source>
</evidence>
<dbReference type="Gene3D" id="1.10.287.1260">
    <property type="match status" value="1"/>
</dbReference>
<evidence type="ECO:0000256" key="7">
    <source>
        <dbReference type="SAM" id="Phobius"/>
    </source>
</evidence>
<comment type="caution">
    <text evidence="11">The sequence shown here is derived from an EMBL/GenBank/DDBJ whole genome shotgun (WGS) entry which is preliminary data.</text>
</comment>
<comment type="subcellular location">
    <subcellularLocation>
        <location evidence="1">Cell membrane</location>
        <topology evidence="1">Multi-pass membrane protein</topology>
    </subcellularLocation>
</comment>
<feature type="domain" description="Mechanosensitive ion channel transmembrane helices 2/3" evidence="10">
    <location>
        <begin position="223"/>
        <end position="262"/>
    </location>
</feature>
<dbReference type="AlphaFoldDB" id="A0A069PXL7"/>
<accession>A0A069PXL7</accession>
<keyword evidence="4 7" id="KW-0812">Transmembrane</keyword>
<reference evidence="11 12" key="1">
    <citation type="submission" date="2014-03" db="EMBL/GenBank/DDBJ databases">
        <title>Draft Genome Sequences of Four Burkholderia Strains.</title>
        <authorList>
            <person name="Liu X.Y."/>
            <person name="Li C.X."/>
            <person name="Xu J.H."/>
        </authorList>
    </citation>
    <scope>NUCLEOTIDE SEQUENCE [LARGE SCALE GENOMIC DNA]</scope>
    <source>
        <strain evidence="11 12">DSM 50014</strain>
    </source>
</reference>
<comment type="similarity">
    <text evidence="2">Belongs to the MscS (TC 1.A.23) family.</text>
</comment>
<organism evidence="11 12">
    <name type="scientific">Caballeronia glathei</name>
    <dbReference type="NCBI Taxonomy" id="60547"/>
    <lineage>
        <taxon>Bacteria</taxon>
        <taxon>Pseudomonadati</taxon>
        <taxon>Pseudomonadota</taxon>
        <taxon>Betaproteobacteria</taxon>
        <taxon>Burkholderiales</taxon>
        <taxon>Burkholderiaceae</taxon>
        <taxon>Caballeronia</taxon>
    </lineage>
</organism>
<dbReference type="SUPFAM" id="SSF50182">
    <property type="entry name" value="Sm-like ribonucleoproteins"/>
    <property type="match status" value="1"/>
</dbReference>
<evidence type="ECO:0000313" key="11">
    <source>
        <dbReference type="EMBL" id="KDR44594.1"/>
    </source>
</evidence>
<dbReference type="STRING" id="60547.GCA_000751215_00784"/>
<evidence type="ECO:0008006" key="13">
    <source>
        <dbReference type="Google" id="ProtNLM"/>
    </source>
</evidence>
<dbReference type="Pfam" id="PF00924">
    <property type="entry name" value="MS_channel_2nd"/>
    <property type="match status" value="1"/>
</dbReference>
<dbReference type="GO" id="GO:0005886">
    <property type="term" value="C:plasma membrane"/>
    <property type="evidence" value="ECO:0007669"/>
    <property type="project" value="UniProtKB-SubCell"/>
</dbReference>
<keyword evidence="5 7" id="KW-1133">Transmembrane helix</keyword>
<gene>
    <name evidence="11" type="ORF">BG61_12620</name>
</gene>
<dbReference type="GO" id="GO:0008381">
    <property type="term" value="F:mechanosensitive monoatomic ion channel activity"/>
    <property type="evidence" value="ECO:0007669"/>
    <property type="project" value="UniProtKB-ARBA"/>
</dbReference>
<dbReference type="Gene3D" id="3.30.70.100">
    <property type="match status" value="1"/>
</dbReference>
<evidence type="ECO:0000256" key="1">
    <source>
        <dbReference type="ARBA" id="ARBA00004651"/>
    </source>
</evidence>
<dbReference type="PANTHER" id="PTHR30347">
    <property type="entry name" value="POTASSIUM CHANNEL RELATED"/>
    <property type="match status" value="1"/>
</dbReference>